<dbReference type="RefSeq" id="XP_007402420.1">
    <property type="nucleotide sequence ID" value="XM_007402358.1"/>
</dbReference>
<organism evidence="1 2">
    <name type="scientific">Phanerochaete carnosa (strain HHB-10118-sp)</name>
    <name type="common">White-rot fungus</name>
    <name type="synonym">Peniophora carnosa</name>
    <dbReference type="NCBI Taxonomy" id="650164"/>
    <lineage>
        <taxon>Eukaryota</taxon>
        <taxon>Fungi</taxon>
        <taxon>Dikarya</taxon>
        <taxon>Basidiomycota</taxon>
        <taxon>Agaricomycotina</taxon>
        <taxon>Agaricomycetes</taxon>
        <taxon>Polyporales</taxon>
        <taxon>Phanerochaetaceae</taxon>
        <taxon>Phanerochaete</taxon>
    </lineage>
</organism>
<dbReference type="EMBL" id="JH930587">
    <property type="protein sequence ID" value="EKM49029.1"/>
    <property type="molecule type" value="Genomic_DNA"/>
</dbReference>
<name>K5VR26_PHACS</name>
<proteinExistence type="predicted"/>
<dbReference type="HOGENOM" id="CLU_091791_2_1_1"/>
<accession>K5VR26</accession>
<dbReference type="OrthoDB" id="2505969at2759"/>
<dbReference type="KEGG" id="pco:PHACADRAFT_107691"/>
<dbReference type="GeneID" id="18907473"/>
<protein>
    <submittedName>
        <fullName evidence="1">Uncharacterized protein</fullName>
    </submittedName>
</protein>
<sequence>KYPLAIVTKVLEVMLNNWLTNYDFGCSMETTVKNSTLSPEYTRKHVHMCVNVFHSYSHSHVCQLHFHPNIIEGAGVKDFETME</sequence>
<dbReference type="Pfam" id="PF18758">
    <property type="entry name" value="KDZ"/>
    <property type="match status" value="1"/>
</dbReference>
<keyword evidence="2" id="KW-1185">Reference proteome</keyword>
<dbReference type="PANTHER" id="PTHR33096">
    <property type="entry name" value="CXC2 DOMAIN-CONTAINING PROTEIN"/>
    <property type="match status" value="1"/>
</dbReference>
<evidence type="ECO:0000313" key="2">
    <source>
        <dbReference type="Proteomes" id="UP000008370"/>
    </source>
</evidence>
<dbReference type="InterPro" id="IPR040521">
    <property type="entry name" value="KDZ"/>
</dbReference>
<dbReference type="STRING" id="650164.K5VR26"/>
<gene>
    <name evidence="1" type="ORF">PHACADRAFT_107691</name>
</gene>
<evidence type="ECO:0000313" key="1">
    <source>
        <dbReference type="EMBL" id="EKM49029.1"/>
    </source>
</evidence>
<reference evidence="1 2" key="1">
    <citation type="journal article" date="2012" name="BMC Genomics">
        <title>Comparative genomics of the white-rot fungi, Phanerochaete carnosa and P. chrysosporium, to elucidate the genetic basis of the distinct wood types they colonize.</title>
        <authorList>
            <person name="Suzuki H."/>
            <person name="MacDonald J."/>
            <person name="Syed K."/>
            <person name="Salamov A."/>
            <person name="Hori C."/>
            <person name="Aerts A."/>
            <person name="Henrissat B."/>
            <person name="Wiebenga A."/>
            <person name="vanKuyk P.A."/>
            <person name="Barry K."/>
            <person name="Lindquist E."/>
            <person name="LaButti K."/>
            <person name="Lapidus A."/>
            <person name="Lucas S."/>
            <person name="Coutinho P."/>
            <person name="Gong Y."/>
            <person name="Samejima M."/>
            <person name="Mahadevan R."/>
            <person name="Abou-Zaid M."/>
            <person name="de Vries R.P."/>
            <person name="Igarashi K."/>
            <person name="Yadav J.S."/>
            <person name="Grigoriev I.V."/>
            <person name="Master E.R."/>
        </authorList>
    </citation>
    <scope>NUCLEOTIDE SEQUENCE [LARGE SCALE GENOMIC DNA]</scope>
    <source>
        <strain evidence="1 2">HHB-10118-sp</strain>
    </source>
</reference>
<dbReference type="PANTHER" id="PTHR33096:SF1">
    <property type="entry name" value="CXC1-LIKE CYSTEINE CLUSTER ASSOCIATED WITH KDZ TRANSPOSASES DOMAIN-CONTAINING PROTEIN"/>
    <property type="match status" value="1"/>
</dbReference>
<dbReference type="Proteomes" id="UP000008370">
    <property type="component" value="Unassembled WGS sequence"/>
</dbReference>
<dbReference type="AlphaFoldDB" id="K5VR26"/>
<dbReference type="InParanoid" id="K5VR26"/>
<feature type="non-terminal residue" evidence="1">
    <location>
        <position position="1"/>
    </location>
</feature>